<sequence>MMKLTELNFAEYSALCKFTGALFYYQPSQYQETNLLDSFATADIEIEG</sequence>
<organism evidence="1 2">
    <name type="scientific">Vibrio ishigakensis</name>
    <dbReference type="NCBI Taxonomy" id="1481914"/>
    <lineage>
        <taxon>Bacteria</taxon>
        <taxon>Pseudomonadati</taxon>
        <taxon>Pseudomonadota</taxon>
        <taxon>Gammaproteobacteria</taxon>
        <taxon>Vibrionales</taxon>
        <taxon>Vibrionaceae</taxon>
        <taxon>Vibrio</taxon>
    </lineage>
</organism>
<dbReference type="AlphaFoldDB" id="A0A0B8PNU8"/>
<reference evidence="1 2" key="1">
    <citation type="submission" date="2015-01" db="EMBL/GenBank/DDBJ databases">
        <title>Vibrio sp. C5 JCM 19232 whole genome shotgun sequence.</title>
        <authorList>
            <person name="Sawabe T."/>
            <person name="Meirelles P."/>
            <person name="Feng G."/>
            <person name="Sayaka M."/>
            <person name="Hattori M."/>
            <person name="Ohkuma M."/>
        </authorList>
    </citation>
    <scope>NUCLEOTIDE SEQUENCE [LARGE SCALE GENOMIC DNA]</scope>
    <source>
        <strain evidence="1 2">JCM19232</strain>
    </source>
</reference>
<name>A0A0B8PNU8_9VIBR</name>
<evidence type="ECO:0000313" key="2">
    <source>
        <dbReference type="Proteomes" id="UP000031670"/>
    </source>
</evidence>
<evidence type="ECO:0000313" key="1">
    <source>
        <dbReference type="EMBL" id="GAM64354.1"/>
    </source>
</evidence>
<gene>
    <name evidence="1" type="ORF">JCM19232_1024</name>
</gene>
<comment type="caution">
    <text evidence="1">The sequence shown here is derived from an EMBL/GenBank/DDBJ whole genome shotgun (WGS) entry which is preliminary data.</text>
</comment>
<protein>
    <submittedName>
        <fullName evidence="1">Uncharacterized protein</fullName>
    </submittedName>
</protein>
<reference evidence="1 2" key="2">
    <citation type="submission" date="2015-01" db="EMBL/GenBank/DDBJ databases">
        <authorList>
            <consortium name="NBRP consortium"/>
            <person name="Sawabe T."/>
            <person name="Meirelles P."/>
            <person name="Feng G."/>
            <person name="Sayaka M."/>
            <person name="Hattori M."/>
            <person name="Ohkuma M."/>
        </authorList>
    </citation>
    <scope>NUCLEOTIDE SEQUENCE [LARGE SCALE GENOMIC DNA]</scope>
    <source>
        <strain evidence="1 2">JCM19232</strain>
    </source>
</reference>
<accession>A0A0B8PNU8</accession>
<dbReference type="EMBL" id="BBSA01000012">
    <property type="protein sequence ID" value="GAM64354.1"/>
    <property type="molecule type" value="Genomic_DNA"/>
</dbReference>
<dbReference type="Proteomes" id="UP000031670">
    <property type="component" value="Unassembled WGS sequence"/>
</dbReference>
<proteinExistence type="predicted"/>